<keyword evidence="2" id="KW-1185">Reference proteome</keyword>
<reference evidence="3" key="1">
    <citation type="submission" date="2017-02" db="UniProtKB">
        <authorList>
            <consortium name="WormBaseParasite"/>
        </authorList>
    </citation>
    <scope>IDENTIFICATION</scope>
</reference>
<evidence type="ECO:0000313" key="2">
    <source>
        <dbReference type="Proteomes" id="UP000271162"/>
    </source>
</evidence>
<reference evidence="1 2" key="2">
    <citation type="submission" date="2018-11" db="EMBL/GenBank/DDBJ databases">
        <authorList>
            <consortium name="Pathogen Informatics"/>
        </authorList>
    </citation>
    <scope>NUCLEOTIDE SEQUENCE [LARGE SCALE GENOMIC DNA]</scope>
</reference>
<sequence length="95" mass="10918">MTDEAPMTCQWAGYDQALLSTQKRSGLLIEIHGNTTQHAALLKEVALLDYLLFALEANPLCRWCCEYSFINRNCMERYGAYILKPYLKDIVIVNQ</sequence>
<evidence type="ECO:0000313" key="1">
    <source>
        <dbReference type="EMBL" id="VDL81471.1"/>
    </source>
</evidence>
<name>A0A0N4YL13_NIPBR</name>
<dbReference type="EMBL" id="UYSL01022962">
    <property type="protein sequence ID" value="VDL81471.1"/>
    <property type="molecule type" value="Genomic_DNA"/>
</dbReference>
<gene>
    <name evidence="1" type="ORF">NBR_LOCUS17766</name>
</gene>
<dbReference type="WBParaSite" id="NBR_0001776501-mRNA-1">
    <property type="protein sequence ID" value="NBR_0001776501-mRNA-1"/>
    <property type="gene ID" value="NBR_0001776501"/>
</dbReference>
<dbReference type="AlphaFoldDB" id="A0A0N4YL13"/>
<proteinExistence type="predicted"/>
<evidence type="ECO:0000313" key="3">
    <source>
        <dbReference type="WBParaSite" id="NBR_0001776501-mRNA-1"/>
    </source>
</evidence>
<accession>A0A0N4YL13</accession>
<dbReference type="Proteomes" id="UP000271162">
    <property type="component" value="Unassembled WGS sequence"/>
</dbReference>
<organism evidence="3">
    <name type="scientific">Nippostrongylus brasiliensis</name>
    <name type="common">Rat hookworm</name>
    <dbReference type="NCBI Taxonomy" id="27835"/>
    <lineage>
        <taxon>Eukaryota</taxon>
        <taxon>Metazoa</taxon>
        <taxon>Ecdysozoa</taxon>
        <taxon>Nematoda</taxon>
        <taxon>Chromadorea</taxon>
        <taxon>Rhabditida</taxon>
        <taxon>Rhabditina</taxon>
        <taxon>Rhabditomorpha</taxon>
        <taxon>Strongyloidea</taxon>
        <taxon>Heligmosomidae</taxon>
        <taxon>Nippostrongylus</taxon>
    </lineage>
</organism>
<protein>
    <submittedName>
        <fullName evidence="3">DUF2156 domain-containing protein</fullName>
    </submittedName>
</protein>